<reference evidence="1 2" key="1">
    <citation type="journal article" date="2021" name="Int. J. Syst. Evol. Microbiol.">
        <title>Amazonocrinis nigriterrae gen. nov., sp. nov., Atlanticothrix silvestris gen. nov., sp. nov. and Dendronalium phyllosphericum gen. nov., sp. nov., nostocacean cyanobacteria from Brazilian environments.</title>
        <authorList>
            <person name="Alvarenga D.O."/>
            <person name="Andreote A.P.D."/>
            <person name="Branco L.H.Z."/>
            <person name="Delbaje E."/>
            <person name="Cruz R.B."/>
            <person name="Varani A.M."/>
            <person name="Fiore M.F."/>
        </authorList>
    </citation>
    <scope>NUCLEOTIDE SEQUENCE [LARGE SCALE GENOMIC DNA]</scope>
    <source>
        <strain evidence="1 2">CENA369</strain>
    </source>
</reference>
<dbReference type="RefSeq" id="WP_214435443.1">
    <property type="nucleotide sequence ID" value="NZ_JAECZA010000237.1"/>
</dbReference>
<name>A0A8J7LGV3_9NOST</name>
<dbReference type="EMBL" id="JAECZA010000237">
    <property type="protein sequence ID" value="MBH8576716.1"/>
    <property type="molecule type" value="Genomic_DNA"/>
</dbReference>
<organism evidence="1 2">
    <name type="scientific">Dendronalium phyllosphericum CENA369</name>
    <dbReference type="NCBI Taxonomy" id="1725256"/>
    <lineage>
        <taxon>Bacteria</taxon>
        <taxon>Bacillati</taxon>
        <taxon>Cyanobacteriota</taxon>
        <taxon>Cyanophyceae</taxon>
        <taxon>Nostocales</taxon>
        <taxon>Nostocaceae</taxon>
        <taxon>Dendronalium</taxon>
        <taxon>Dendronalium phyllosphericum</taxon>
    </lineage>
</organism>
<accession>A0A8J7LGV3</accession>
<evidence type="ECO:0000313" key="2">
    <source>
        <dbReference type="Proteomes" id="UP000662314"/>
    </source>
</evidence>
<evidence type="ECO:0000313" key="1">
    <source>
        <dbReference type="EMBL" id="MBH8576716.1"/>
    </source>
</evidence>
<proteinExistence type="predicted"/>
<gene>
    <name evidence="1" type="ORF">I8752_27745</name>
</gene>
<keyword evidence="2" id="KW-1185">Reference proteome</keyword>
<protein>
    <submittedName>
        <fullName evidence="1">Uncharacterized protein</fullName>
    </submittedName>
</protein>
<comment type="caution">
    <text evidence="1">The sequence shown here is derived from an EMBL/GenBank/DDBJ whole genome shotgun (WGS) entry which is preliminary data.</text>
</comment>
<dbReference type="AlphaFoldDB" id="A0A8J7LGV3"/>
<dbReference type="Proteomes" id="UP000662314">
    <property type="component" value="Unassembled WGS sequence"/>
</dbReference>
<sequence length="45" mass="4840">MFLRLLTLNSGLVVVFPKQNDREASQEQGVGGRVLGVVKTALVKA</sequence>